<organism evidence="2">
    <name type="scientific">marine sediment metagenome</name>
    <dbReference type="NCBI Taxonomy" id="412755"/>
    <lineage>
        <taxon>unclassified sequences</taxon>
        <taxon>metagenomes</taxon>
        <taxon>ecological metagenomes</taxon>
    </lineage>
</organism>
<protein>
    <submittedName>
        <fullName evidence="2">Uncharacterized protein</fullName>
    </submittedName>
</protein>
<accession>X1BIK1</accession>
<reference evidence="2" key="1">
    <citation type="journal article" date="2014" name="Front. Microbiol.">
        <title>High frequency of phylogenetically diverse reductive dehalogenase-homologous genes in deep subseafloor sedimentary metagenomes.</title>
        <authorList>
            <person name="Kawai M."/>
            <person name="Futagami T."/>
            <person name="Toyoda A."/>
            <person name="Takaki Y."/>
            <person name="Nishi S."/>
            <person name="Hori S."/>
            <person name="Arai W."/>
            <person name="Tsubouchi T."/>
            <person name="Morono Y."/>
            <person name="Uchiyama I."/>
            <person name="Ito T."/>
            <person name="Fujiyama A."/>
            <person name="Inagaki F."/>
            <person name="Takami H."/>
        </authorList>
    </citation>
    <scope>NUCLEOTIDE SEQUENCE</scope>
    <source>
        <strain evidence="2">Expedition CK06-06</strain>
    </source>
</reference>
<feature type="region of interest" description="Disordered" evidence="1">
    <location>
        <begin position="237"/>
        <end position="275"/>
    </location>
</feature>
<evidence type="ECO:0000256" key="1">
    <source>
        <dbReference type="SAM" id="MobiDB-lite"/>
    </source>
</evidence>
<feature type="non-terminal residue" evidence="2">
    <location>
        <position position="275"/>
    </location>
</feature>
<gene>
    <name evidence="2" type="ORF">S01H4_48983</name>
</gene>
<dbReference type="EMBL" id="BART01027657">
    <property type="protein sequence ID" value="GAG95739.1"/>
    <property type="molecule type" value="Genomic_DNA"/>
</dbReference>
<dbReference type="AlphaFoldDB" id="X1BIK1"/>
<feature type="non-terminal residue" evidence="2">
    <location>
        <position position="1"/>
    </location>
</feature>
<evidence type="ECO:0000313" key="2">
    <source>
        <dbReference type="EMBL" id="GAG95739.1"/>
    </source>
</evidence>
<comment type="caution">
    <text evidence="2">The sequence shown here is derived from an EMBL/GenBank/DDBJ whole genome shotgun (WGS) entry which is preliminary data.</text>
</comment>
<proteinExistence type="predicted"/>
<name>X1BIK1_9ZZZZ</name>
<feature type="compositionally biased region" description="Pro residues" evidence="1">
    <location>
        <begin position="246"/>
        <end position="256"/>
    </location>
</feature>
<sequence>RIELQRQIEREKEALGSVDASGGGLNIKGLYNFSAQDIASVSNMAEEDRQKFMETLQYINMMSSTRSAGGVQGMNPMLQFMAMGGFNKQGQGLGMKDIIELQKMWQTINVGAGRGNQELTNNLLMKLITETVPSLQGQASQNMQMAYNAQIAHLQANQSDPMRDIKFIKEMGTELGLKPSNTSEAVSMKTLEMQNLWKEKEWEFRMMEHRDRRNLGIVEQILTNAKDIVKNVSRESVRNMMKQPPQAQPTIPPPENPLQQNQFTGKAPMDANPLT</sequence>